<evidence type="ECO:0000313" key="7">
    <source>
        <dbReference type="Proteomes" id="UP000663866"/>
    </source>
</evidence>
<dbReference type="EMBL" id="CAJOBG010008326">
    <property type="protein sequence ID" value="CAF4240733.1"/>
    <property type="molecule type" value="Genomic_DNA"/>
</dbReference>
<proteinExistence type="predicted"/>
<name>A0A819XA09_9BILA</name>
<keyword evidence="1" id="KW-0812">Transmembrane</keyword>
<evidence type="ECO:0000313" key="6">
    <source>
        <dbReference type="Proteomes" id="UP000663842"/>
    </source>
</evidence>
<dbReference type="AlphaFoldDB" id="A0A819XA09"/>
<evidence type="ECO:0000256" key="1">
    <source>
        <dbReference type="SAM" id="Phobius"/>
    </source>
</evidence>
<dbReference type="Proteomes" id="UP000663866">
    <property type="component" value="Unassembled WGS sequence"/>
</dbReference>
<feature type="transmembrane region" description="Helical" evidence="1">
    <location>
        <begin position="27"/>
        <end position="50"/>
    </location>
</feature>
<accession>A0A819XA09</accession>
<comment type="caution">
    <text evidence="4">The sequence shown here is derived from an EMBL/GenBank/DDBJ whole genome shotgun (WGS) entry which is preliminary data.</text>
</comment>
<evidence type="ECO:0000313" key="4">
    <source>
        <dbReference type="EMBL" id="CAF4134267.1"/>
    </source>
</evidence>
<evidence type="ECO:0000313" key="3">
    <source>
        <dbReference type="EMBL" id="CAF4045574.1"/>
    </source>
</evidence>
<keyword evidence="7" id="KW-1185">Reference proteome</keyword>
<dbReference type="Proteomes" id="UP000681967">
    <property type="component" value="Unassembled WGS sequence"/>
</dbReference>
<organism evidence="4 6">
    <name type="scientific">Rotaria magnacalcarata</name>
    <dbReference type="NCBI Taxonomy" id="392030"/>
    <lineage>
        <taxon>Eukaryota</taxon>
        <taxon>Metazoa</taxon>
        <taxon>Spiralia</taxon>
        <taxon>Gnathifera</taxon>
        <taxon>Rotifera</taxon>
        <taxon>Eurotatoria</taxon>
        <taxon>Bdelloidea</taxon>
        <taxon>Philodinida</taxon>
        <taxon>Philodinidae</taxon>
        <taxon>Rotaria</taxon>
    </lineage>
</organism>
<evidence type="ECO:0000313" key="2">
    <source>
        <dbReference type="EMBL" id="CAF3820275.1"/>
    </source>
</evidence>
<protein>
    <submittedName>
        <fullName evidence="4">Uncharacterized protein</fullName>
    </submittedName>
</protein>
<reference evidence="4" key="1">
    <citation type="submission" date="2021-02" db="EMBL/GenBank/DDBJ databases">
        <authorList>
            <person name="Nowell W R."/>
        </authorList>
    </citation>
    <scope>NUCLEOTIDE SEQUENCE</scope>
</reference>
<sequence length="112" mass="12192">MGREKIRKPNDVHEIPTVTKWSTRTKAIVGGSIATAVAAVIIVAVVPPAVLLSRTQVPIPVGVPQCAALLSNIVLVTPGSCFNTRFHVVRDSLRFKFFDTTRTLVFIIAVFH</sequence>
<dbReference type="EMBL" id="CAJOBJ010000401">
    <property type="protein sequence ID" value="CAF3820275.1"/>
    <property type="molecule type" value="Genomic_DNA"/>
</dbReference>
<evidence type="ECO:0000313" key="5">
    <source>
        <dbReference type="EMBL" id="CAF4240733.1"/>
    </source>
</evidence>
<dbReference type="EMBL" id="CAJOBH010006114">
    <property type="protein sequence ID" value="CAF4045574.1"/>
    <property type="molecule type" value="Genomic_DNA"/>
</dbReference>
<dbReference type="EMBL" id="CAJOBF010004341">
    <property type="protein sequence ID" value="CAF4134267.1"/>
    <property type="molecule type" value="Genomic_DNA"/>
</dbReference>
<gene>
    <name evidence="3" type="ORF">BYL167_LOCUS16135</name>
    <name evidence="2" type="ORF">GIL414_LOCUS2179</name>
    <name evidence="5" type="ORF">OVN521_LOCUS28496</name>
    <name evidence="4" type="ORF">UXM345_LOCUS24182</name>
</gene>
<dbReference type="Proteomes" id="UP000681720">
    <property type="component" value="Unassembled WGS sequence"/>
</dbReference>
<keyword evidence="1" id="KW-1133">Transmembrane helix</keyword>
<keyword evidence="1" id="KW-0472">Membrane</keyword>
<dbReference type="Proteomes" id="UP000663842">
    <property type="component" value="Unassembled WGS sequence"/>
</dbReference>